<sequence length="349" mass="40181">MPGTVYVWFAVLLSYIGITKLTTMVLATTSESFSEPEEPLGPKTSIEYDPSYQNMAGPYNDMFPLNGHNFTEKLLKSKDPWIVVFHDGFMSRNWQAMAESLRGVVWVGMVNRLVEKTLLDEIEYTTLENAETIIYPYGDKELKSRETARNANDAKFKALKSLPDVTKRLDINSLQGFLLESYMATPSRFPTIIITEEEETCPLFKALSLRFGKYFNFARLVKPSPEDFELLGTGNAFIDVPSVLVMVTDSSDPTKTPEFKAIVYTRDSFGDMNYPNLLHFFFTVNHQFRYTLPGIGQSSQKTEADMEDILEIEKRRFDSFRNFNTYRNPQEVQDRKEILHFDEVSKQEL</sequence>
<keyword evidence="1" id="KW-1133">Transmembrane helix</keyword>
<dbReference type="AlphaFoldDB" id="A0AA36BM37"/>
<protein>
    <submittedName>
        <fullName evidence="2">Uncharacterized protein</fullName>
    </submittedName>
</protein>
<keyword evidence="3" id="KW-1185">Reference proteome</keyword>
<keyword evidence="1" id="KW-0812">Transmembrane</keyword>
<keyword evidence="1" id="KW-0472">Membrane</keyword>
<name>A0AA36BM37_OCTVU</name>
<dbReference type="EMBL" id="OX597832">
    <property type="protein sequence ID" value="CAI9736788.1"/>
    <property type="molecule type" value="Genomic_DNA"/>
</dbReference>
<evidence type="ECO:0000313" key="3">
    <source>
        <dbReference type="Proteomes" id="UP001162480"/>
    </source>
</evidence>
<dbReference type="Proteomes" id="UP001162480">
    <property type="component" value="Chromosome 19"/>
</dbReference>
<evidence type="ECO:0000313" key="2">
    <source>
        <dbReference type="EMBL" id="CAI9736788.1"/>
    </source>
</evidence>
<reference evidence="2" key="1">
    <citation type="submission" date="2023-08" db="EMBL/GenBank/DDBJ databases">
        <authorList>
            <person name="Alioto T."/>
            <person name="Alioto T."/>
            <person name="Gomez Garrido J."/>
        </authorList>
    </citation>
    <scope>NUCLEOTIDE SEQUENCE</scope>
</reference>
<gene>
    <name evidence="2" type="ORF">OCTVUL_1B028256</name>
</gene>
<evidence type="ECO:0000256" key="1">
    <source>
        <dbReference type="SAM" id="Phobius"/>
    </source>
</evidence>
<dbReference type="InterPro" id="IPR052842">
    <property type="entry name" value="ER_Co-chaperone"/>
</dbReference>
<proteinExistence type="predicted"/>
<feature type="transmembrane region" description="Helical" evidence="1">
    <location>
        <begin position="6"/>
        <end position="27"/>
    </location>
</feature>
<dbReference type="PANTHER" id="PTHR45184">
    <property type="entry name" value="DNAJ PROTEIN ERDJ3A"/>
    <property type="match status" value="1"/>
</dbReference>
<dbReference type="PANTHER" id="PTHR45184:SF1">
    <property type="entry name" value="DNAJ PROTEIN ERDJ3A"/>
    <property type="match status" value="1"/>
</dbReference>
<accession>A0AA36BM37</accession>
<organism evidence="2 3">
    <name type="scientific">Octopus vulgaris</name>
    <name type="common">Common octopus</name>
    <dbReference type="NCBI Taxonomy" id="6645"/>
    <lineage>
        <taxon>Eukaryota</taxon>
        <taxon>Metazoa</taxon>
        <taxon>Spiralia</taxon>
        <taxon>Lophotrochozoa</taxon>
        <taxon>Mollusca</taxon>
        <taxon>Cephalopoda</taxon>
        <taxon>Coleoidea</taxon>
        <taxon>Octopodiformes</taxon>
        <taxon>Octopoda</taxon>
        <taxon>Incirrata</taxon>
        <taxon>Octopodidae</taxon>
        <taxon>Octopus</taxon>
    </lineage>
</organism>